<dbReference type="EMBL" id="VSRR010080923">
    <property type="protein sequence ID" value="MPC89400.1"/>
    <property type="molecule type" value="Genomic_DNA"/>
</dbReference>
<protein>
    <submittedName>
        <fullName evidence="1">Uncharacterized protein</fullName>
    </submittedName>
</protein>
<organism evidence="1 2">
    <name type="scientific">Portunus trituberculatus</name>
    <name type="common">Swimming crab</name>
    <name type="synonym">Neptunus trituberculatus</name>
    <dbReference type="NCBI Taxonomy" id="210409"/>
    <lineage>
        <taxon>Eukaryota</taxon>
        <taxon>Metazoa</taxon>
        <taxon>Ecdysozoa</taxon>
        <taxon>Arthropoda</taxon>
        <taxon>Crustacea</taxon>
        <taxon>Multicrustacea</taxon>
        <taxon>Malacostraca</taxon>
        <taxon>Eumalacostraca</taxon>
        <taxon>Eucarida</taxon>
        <taxon>Decapoda</taxon>
        <taxon>Pleocyemata</taxon>
        <taxon>Brachyura</taxon>
        <taxon>Eubrachyura</taxon>
        <taxon>Portunoidea</taxon>
        <taxon>Portunidae</taxon>
        <taxon>Portuninae</taxon>
        <taxon>Portunus</taxon>
    </lineage>
</organism>
<dbReference type="AlphaFoldDB" id="A0A5B7IY08"/>
<name>A0A5B7IY08_PORTR</name>
<evidence type="ECO:0000313" key="2">
    <source>
        <dbReference type="Proteomes" id="UP000324222"/>
    </source>
</evidence>
<evidence type="ECO:0000313" key="1">
    <source>
        <dbReference type="EMBL" id="MPC89400.1"/>
    </source>
</evidence>
<dbReference type="Proteomes" id="UP000324222">
    <property type="component" value="Unassembled WGS sequence"/>
</dbReference>
<proteinExistence type="predicted"/>
<sequence>MVTEPRHVVHPHIISHWICQVIQHAHVDVSEEDMCLVQDTSVSPTSGYGLHLVSFGFVQLLVRVRAVQTLALPPCVSGPRFPATSPKT</sequence>
<comment type="caution">
    <text evidence="1">The sequence shown here is derived from an EMBL/GenBank/DDBJ whole genome shotgun (WGS) entry which is preliminary data.</text>
</comment>
<keyword evidence="2" id="KW-1185">Reference proteome</keyword>
<gene>
    <name evidence="1" type="ORF">E2C01_084345</name>
</gene>
<reference evidence="1 2" key="1">
    <citation type="submission" date="2019-05" db="EMBL/GenBank/DDBJ databases">
        <title>Another draft genome of Portunus trituberculatus and its Hox gene families provides insights of decapod evolution.</title>
        <authorList>
            <person name="Jeong J.-H."/>
            <person name="Song I."/>
            <person name="Kim S."/>
            <person name="Choi T."/>
            <person name="Kim D."/>
            <person name="Ryu S."/>
            <person name="Kim W."/>
        </authorList>
    </citation>
    <scope>NUCLEOTIDE SEQUENCE [LARGE SCALE GENOMIC DNA]</scope>
    <source>
        <tissue evidence="1">Muscle</tissue>
    </source>
</reference>
<accession>A0A5B7IY08</accession>